<evidence type="ECO:0000259" key="1">
    <source>
        <dbReference type="PROSITE" id="PS51384"/>
    </source>
</evidence>
<dbReference type="InterPro" id="IPR039374">
    <property type="entry name" value="SIP_fam"/>
</dbReference>
<protein>
    <submittedName>
        <fullName evidence="2">Siderophore-interacting protein</fullName>
    </submittedName>
</protein>
<dbReference type="Pfam" id="PF08021">
    <property type="entry name" value="FAD_binding_9"/>
    <property type="match status" value="1"/>
</dbReference>
<dbReference type="EMBL" id="BAABGU010000011">
    <property type="protein sequence ID" value="GAA4568738.1"/>
    <property type="molecule type" value="Genomic_DNA"/>
</dbReference>
<dbReference type="PROSITE" id="PS51384">
    <property type="entry name" value="FAD_FR"/>
    <property type="match status" value="1"/>
</dbReference>
<dbReference type="InterPro" id="IPR007037">
    <property type="entry name" value="SIP_rossman_dom"/>
</dbReference>
<dbReference type="InterPro" id="IPR017927">
    <property type="entry name" value="FAD-bd_FR_type"/>
</dbReference>
<name>A0ABP8SI86_9ACTN</name>
<organism evidence="2 3">
    <name type="scientific">Micromonospora coerulea</name>
    <dbReference type="NCBI Taxonomy" id="47856"/>
    <lineage>
        <taxon>Bacteria</taxon>
        <taxon>Bacillati</taxon>
        <taxon>Actinomycetota</taxon>
        <taxon>Actinomycetes</taxon>
        <taxon>Micromonosporales</taxon>
        <taxon>Micromonosporaceae</taxon>
        <taxon>Micromonospora</taxon>
    </lineage>
</organism>
<evidence type="ECO:0000313" key="2">
    <source>
        <dbReference type="EMBL" id="GAA4568738.1"/>
    </source>
</evidence>
<reference evidence="3" key="1">
    <citation type="journal article" date="2019" name="Int. J. Syst. Evol. Microbiol.">
        <title>The Global Catalogue of Microorganisms (GCM) 10K type strain sequencing project: providing services to taxonomists for standard genome sequencing and annotation.</title>
        <authorList>
            <consortium name="The Broad Institute Genomics Platform"/>
            <consortium name="The Broad Institute Genome Sequencing Center for Infectious Disease"/>
            <person name="Wu L."/>
            <person name="Ma J."/>
        </authorList>
    </citation>
    <scope>NUCLEOTIDE SEQUENCE [LARGE SCALE GENOMIC DNA]</scope>
    <source>
        <strain evidence="3">JCM 3175</strain>
    </source>
</reference>
<dbReference type="Pfam" id="PF04954">
    <property type="entry name" value="SIP"/>
    <property type="match status" value="1"/>
</dbReference>
<sequence length="276" mass="29714">MSSTTLAPAPPRYRFYRAAVVGARRVGASLVRVTFGGAELARFAGGGRDQSVSLFLPHPGQSEPLLPPATVPDWFTAWRAMDPGVRAVMRSYTVREQRRERAELDIDFVRHGDVGPASRWAGRARPGDRVALLGPAAPDERTVRFRPPAGTDGVLLVADETALPAVASILTWLPAGTPARVLVEVPDAGDAQPLPTAARAELNWVVRGDGRSLPDAVRAAPLPSGTPYAWIAGESAMVRAVRRHLVGERGLDRRHVTFAGYWRRGLSEEQLRAAGG</sequence>
<keyword evidence="3" id="KW-1185">Reference proteome</keyword>
<gene>
    <name evidence="2" type="ORF">GCM10023176_23750</name>
</gene>
<comment type="caution">
    <text evidence="2">The sequence shown here is derived from an EMBL/GenBank/DDBJ whole genome shotgun (WGS) entry which is preliminary data.</text>
</comment>
<dbReference type="Gene3D" id="3.40.50.80">
    <property type="entry name" value="Nucleotide-binding domain of ferredoxin-NADP reductase (FNR) module"/>
    <property type="match status" value="1"/>
</dbReference>
<proteinExistence type="predicted"/>
<dbReference type="InterPro" id="IPR017938">
    <property type="entry name" value="Riboflavin_synthase-like_b-brl"/>
</dbReference>
<dbReference type="Proteomes" id="UP001500307">
    <property type="component" value="Unassembled WGS sequence"/>
</dbReference>
<dbReference type="RefSeq" id="WP_346118944.1">
    <property type="nucleotide sequence ID" value="NZ_BAABGU010000011.1"/>
</dbReference>
<dbReference type="PANTHER" id="PTHR30157:SF0">
    <property type="entry name" value="NADPH-DEPENDENT FERRIC-CHELATE REDUCTASE"/>
    <property type="match status" value="1"/>
</dbReference>
<feature type="domain" description="FAD-binding FR-type" evidence="1">
    <location>
        <begin position="13"/>
        <end position="148"/>
    </location>
</feature>
<dbReference type="InterPro" id="IPR013113">
    <property type="entry name" value="SIP_FAD-bd"/>
</dbReference>
<dbReference type="PANTHER" id="PTHR30157">
    <property type="entry name" value="FERRIC REDUCTASE, NADPH-DEPENDENT"/>
    <property type="match status" value="1"/>
</dbReference>
<dbReference type="InterPro" id="IPR039261">
    <property type="entry name" value="FNR_nucleotide-bd"/>
</dbReference>
<accession>A0ABP8SI86</accession>
<dbReference type="CDD" id="cd06193">
    <property type="entry name" value="siderophore_interacting"/>
    <property type="match status" value="1"/>
</dbReference>
<dbReference type="Gene3D" id="2.40.30.10">
    <property type="entry name" value="Translation factors"/>
    <property type="match status" value="1"/>
</dbReference>
<dbReference type="SUPFAM" id="SSF63380">
    <property type="entry name" value="Riboflavin synthase domain-like"/>
    <property type="match status" value="1"/>
</dbReference>
<evidence type="ECO:0000313" key="3">
    <source>
        <dbReference type="Proteomes" id="UP001500307"/>
    </source>
</evidence>